<feature type="domain" description="N-acetyltransferase" evidence="1">
    <location>
        <begin position="9"/>
        <end position="166"/>
    </location>
</feature>
<dbReference type="PROSITE" id="PS51186">
    <property type="entry name" value="GNAT"/>
    <property type="match status" value="1"/>
</dbReference>
<dbReference type="Pfam" id="PF13302">
    <property type="entry name" value="Acetyltransf_3"/>
    <property type="match status" value="1"/>
</dbReference>
<name>A8LMC3_DINSH</name>
<dbReference type="STRING" id="398580.Dshi_0351"/>
<dbReference type="eggNOG" id="COG1670">
    <property type="taxonomic scope" value="Bacteria"/>
</dbReference>
<dbReference type="Gene3D" id="3.40.630.30">
    <property type="match status" value="1"/>
</dbReference>
<gene>
    <name evidence="2" type="ordered locus">Dshi_0351</name>
</gene>
<dbReference type="InterPro" id="IPR051531">
    <property type="entry name" value="N-acetyltransferase"/>
</dbReference>
<reference evidence="3" key="1">
    <citation type="journal article" date="2010" name="ISME J.">
        <title>The complete genome sequence of the algal symbiont Dinoroseobacter shibae: a hitchhiker's guide to life in the sea.</title>
        <authorList>
            <person name="Wagner-Dobler I."/>
            <person name="Ballhausen B."/>
            <person name="Berger M."/>
            <person name="Brinkhoff T."/>
            <person name="Buchholz I."/>
            <person name="Bunk B."/>
            <person name="Cypionka H."/>
            <person name="Daniel R."/>
            <person name="Drepper T."/>
            <person name="Gerdts G."/>
            <person name="Hahnke S."/>
            <person name="Han C."/>
            <person name="Jahn D."/>
            <person name="Kalhoefer D."/>
            <person name="Kiss H."/>
            <person name="Klenk H.P."/>
            <person name="Kyrpides N."/>
            <person name="Liebl W."/>
            <person name="Liesegang H."/>
            <person name="Meincke L."/>
            <person name="Pati A."/>
            <person name="Petersen J."/>
            <person name="Piekarski T."/>
            <person name="Pommerenke C."/>
            <person name="Pradella S."/>
            <person name="Pukall R."/>
            <person name="Rabus R."/>
            <person name="Stackebrandt E."/>
            <person name="Thole S."/>
            <person name="Thompson L."/>
            <person name="Tielen P."/>
            <person name="Tomasch J."/>
            <person name="von Jan M."/>
            <person name="Wanphrut N."/>
            <person name="Wichels A."/>
            <person name="Zech H."/>
            <person name="Simon M."/>
        </authorList>
    </citation>
    <scope>NUCLEOTIDE SEQUENCE [LARGE SCALE GENOMIC DNA]</scope>
    <source>
        <strain evidence="3">DSM 16493 / NCIMB 14021 / DFL 12</strain>
    </source>
</reference>
<organism evidence="2 3">
    <name type="scientific">Dinoroseobacter shibae (strain DSM 16493 / NCIMB 14021 / DFL 12)</name>
    <dbReference type="NCBI Taxonomy" id="398580"/>
    <lineage>
        <taxon>Bacteria</taxon>
        <taxon>Pseudomonadati</taxon>
        <taxon>Pseudomonadota</taxon>
        <taxon>Alphaproteobacteria</taxon>
        <taxon>Rhodobacterales</taxon>
        <taxon>Roseobacteraceae</taxon>
        <taxon>Dinoroseobacter</taxon>
    </lineage>
</organism>
<dbReference type="InterPro" id="IPR016181">
    <property type="entry name" value="Acyl_CoA_acyltransferase"/>
</dbReference>
<evidence type="ECO:0000313" key="3">
    <source>
        <dbReference type="Proteomes" id="UP000006833"/>
    </source>
</evidence>
<sequence>MTLLTTDRLILRPPAARDFPGYRDFYMSDRSRHAHGPLSEDQAWYAFCVEMAHWPMRGFGMFTLLTQADPETPIGLVGPWFPADWPEREVGWLLWPGAEGRGYADEAARACLTHAFGHLGWDTAVSYIAPENAPSAKLAEKLGAHPDPDAKAPKPGLDVWRHDPALWHEAA</sequence>
<dbReference type="KEGG" id="dsh:Dshi_0351"/>
<dbReference type="RefSeq" id="WP_012177030.1">
    <property type="nucleotide sequence ID" value="NC_009952.1"/>
</dbReference>
<accession>A8LMC3</accession>
<protein>
    <submittedName>
        <fullName evidence="2">GCN5-related N-acetyltransferase</fullName>
    </submittedName>
</protein>
<dbReference type="InterPro" id="IPR000182">
    <property type="entry name" value="GNAT_dom"/>
</dbReference>
<dbReference type="OrthoDB" id="6293260at2"/>
<evidence type="ECO:0000259" key="1">
    <source>
        <dbReference type="PROSITE" id="PS51186"/>
    </source>
</evidence>
<dbReference type="GO" id="GO:0016747">
    <property type="term" value="F:acyltransferase activity, transferring groups other than amino-acyl groups"/>
    <property type="evidence" value="ECO:0007669"/>
    <property type="project" value="InterPro"/>
</dbReference>
<evidence type="ECO:0000313" key="2">
    <source>
        <dbReference type="EMBL" id="ABV92100.1"/>
    </source>
</evidence>
<dbReference type="AlphaFoldDB" id="A8LMC3"/>
<dbReference type="Proteomes" id="UP000006833">
    <property type="component" value="Chromosome"/>
</dbReference>
<keyword evidence="2" id="KW-0808">Transferase</keyword>
<dbReference type="PANTHER" id="PTHR43792:SF1">
    <property type="entry name" value="N-ACETYLTRANSFERASE DOMAIN-CONTAINING PROTEIN"/>
    <property type="match status" value="1"/>
</dbReference>
<dbReference type="HOGENOM" id="CLU_013985_3_1_5"/>
<dbReference type="EMBL" id="CP000830">
    <property type="protein sequence ID" value="ABV92100.1"/>
    <property type="molecule type" value="Genomic_DNA"/>
</dbReference>
<proteinExistence type="predicted"/>
<dbReference type="PANTHER" id="PTHR43792">
    <property type="entry name" value="GNAT FAMILY, PUTATIVE (AFU_ORTHOLOGUE AFUA_3G00765)-RELATED-RELATED"/>
    <property type="match status" value="1"/>
</dbReference>
<keyword evidence="3" id="KW-1185">Reference proteome</keyword>
<dbReference type="SUPFAM" id="SSF55729">
    <property type="entry name" value="Acyl-CoA N-acyltransferases (Nat)"/>
    <property type="match status" value="1"/>
</dbReference>